<dbReference type="InterPro" id="IPR013083">
    <property type="entry name" value="Znf_RING/FYVE/PHD"/>
</dbReference>
<dbReference type="InterPro" id="IPR001370">
    <property type="entry name" value="BIR_rpt"/>
</dbReference>
<proteinExistence type="inferred from homology"/>
<organism evidence="9 10">
    <name type="scientific">Polypedilum vanderplanki</name>
    <name type="common">Sleeping chironomid midge</name>
    <dbReference type="NCBI Taxonomy" id="319348"/>
    <lineage>
        <taxon>Eukaryota</taxon>
        <taxon>Metazoa</taxon>
        <taxon>Ecdysozoa</taxon>
        <taxon>Arthropoda</taxon>
        <taxon>Hexapoda</taxon>
        <taxon>Insecta</taxon>
        <taxon>Pterygota</taxon>
        <taxon>Neoptera</taxon>
        <taxon>Endopterygota</taxon>
        <taxon>Diptera</taxon>
        <taxon>Nematocera</taxon>
        <taxon>Chironomoidea</taxon>
        <taxon>Chironomidae</taxon>
        <taxon>Chironominae</taxon>
        <taxon>Polypedilum</taxon>
        <taxon>Polypedilum</taxon>
    </lineage>
</organism>
<dbReference type="AlphaFoldDB" id="A0A9J6C4J8"/>
<evidence type="ECO:0000259" key="8">
    <source>
        <dbReference type="PROSITE" id="PS50089"/>
    </source>
</evidence>
<dbReference type="CDD" id="cd00022">
    <property type="entry name" value="BIR"/>
    <property type="match status" value="2"/>
</dbReference>
<dbReference type="GO" id="GO:0004869">
    <property type="term" value="F:cysteine-type endopeptidase inhibitor activity"/>
    <property type="evidence" value="ECO:0007669"/>
    <property type="project" value="UniProtKB-ARBA"/>
</dbReference>
<evidence type="ECO:0000313" key="9">
    <source>
        <dbReference type="EMBL" id="KAG5676927.1"/>
    </source>
</evidence>
<dbReference type="EMBL" id="JADBJN010000002">
    <property type="protein sequence ID" value="KAG5676927.1"/>
    <property type="molecule type" value="Genomic_DNA"/>
</dbReference>
<feature type="domain" description="RING-type" evidence="8">
    <location>
        <begin position="364"/>
        <end position="399"/>
    </location>
</feature>
<dbReference type="PANTHER" id="PTHR10044">
    <property type="entry name" value="INHIBITOR OF APOPTOSIS"/>
    <property type="match status" value="1"/>
</dbReference>
<dbReference type="Pfam" id="PF13920">
    <property type="entry name" value="zf-C3HC4_3"/>
    <property type="match status" value="1"/>
</dbReference>
<dbReference type="PROSITE" id="PS50143">
    <property type="entry name" value="BIR_REPEAT_2"/>
    <property type="match status" value="2"/>
</dbReference>
<dbReference type="Proteomes" id="UP001107558">
    <property type="component" value="Chromosome 2"/>
</dbReference>
<dbReference type="GO" id="GO:0031625">
    <property type="term" value="F:ubiquitin protein ligase binding"/>
    <property type="evidence" value="ECO:0007669"/>
    <property type="project" value="UniProtKB-ARBA"/>
</dbReference>
<dbReference type="GO" id="GO:0089720">
    <property type="term" value="F:caspase binding"/>
    <property type="evidence" value="ECO:0007669"/>
    <property type="project" value="UniProtKB-ARBA"/>
</dbReference>
<gene>
    <name evidence="9" type="ORF">PVAND_006724</name>
</gene>
<evidence type="ECO:0000256" key="5">
    <source>
        <dbReference type="ARBA" id="ARBA00022833"/>
    </source>
</evidence>
<dbReference type="OrthoDB" id="5855668at2759"/>
<dbReference type="GO" id="GO:0070936">
    <property type="term" value="P:protein K48-linked ubiquitination"/>
    <property type="evidence" value="ECO:0007669"/>
    <property type="project" value="UniProtKB-ARBA"/>
</dbReference>
<evidence type="ECO:0000313" key="10">
    <source>
        <dbReference type="Proteomes" id="UP001107558"/>
    </source>
</evidence>
<dbReference type="InterPro" id="IPR001841">
    <property type="entry name" value="Znf_RING"/>
</dbReference>
<protein>
    <recommendedName>
        <fullName evidence="8">RING-type domain-containing protein</fullName>
    </recommendedName>
</protein>
<evidence type="ECO:0000256" key="6">
    <source>
        <dbReference type="PROSITE-ProRule" id="PRU00175"/>
    </source>
</evidence>
<dbReference type="FunFam" id="3.30.40.10:FF:000184">
    <property type="entry name" value="Baculoviral IAP repeat containing 2"/>
    <property type="match status" value="1"/>
</dbReference>
<feature type="region of interest" description="Disordered" evidence="7">
    <location>
        <begin position="24"/>
        <end position="46"/>
    </location>
</feature>
<keyword evidence="3" id="KW-0479">Metal-binding</keyword>
<comment type="caution">
    <text evidence="9">The sequence shown here is derived from an EMBL/GenBank/DDBJ whole genome shotgun (WGS) entry which is preliminary data.</text>
</comment>
<dbReference type="CDD" id="cd16510">
    <property type="entry name" value="RING-HC_IAPs"/>
    <property type="match status" value="1"/>
</dbReference>
<evidence type="ECO:0000256" key="7">
    <source>
        <dbReference type="SAM" id="MobiDB-lite"/>
    </source>
</evidence>
<dbReference type="SMART" id="SM00238">
    <property type="entry name" value="BIR"/>
    <property type="match status" value="2"/>
</dbReference>
<dbReference type="PROSITE" id="PS50089">
    <property type="entry name" value="ZF_RING_2"/>
    <property type="match status" value="1"/>
</dbReference>
<dbReference type="GO" id="GO:0031398">
    <property type="term" value="P:positive regulation of protein ubiquitination"/>
    <property type="evidence" value="ECO:0007669"/>
    <property type="project" value="TreeGrafter"/>
</dbReference>
<name>A0A9J6C4J8_POLVA</name>
<dbReference type="PANTHER" id="PTHR10044:SF174">
    <property type="entry name" value="DEATH-ASSOCIATED INHIBITOR OF APOPTOSIS 1"/>
    <property type="match status" value="1"/>
</dbReference>
<feature type="compositionally biased region" description="Low complexity" evidence="7">
    <location>
        <begin position="314"/>
        <end position="342"/>
    </location>
</feature>
<dbReference type="Gene3D" id="3.30.40.10">
    <property type="entry name" value="Zinc/RING finger domain, C3HC4 (zinc finger)"/>
    <property type="match status" value="1"/>
</dbReference>
<dbReference type="Pfam" id="PF00653">
    <property type="entry name" value="BIR"/>
    <property type="match status" value="2"/>
</dbReference>
<dbReference type="GO" id="GO:0008270">
    <property type="term" value="F:zinc ion binding"/>
    <property type="evidence" value="ECO:0007669"/>
    <property type="project" value="UniProtKB-KW"/>
</dbReference>
<dbReference type="SUPFAM" id="SSF57924">
    <property type="entry name" value="Inhibitor of apoptosis (IAP) repeat"/>
    <property type="match status" value="2"/>
</dbReference>
<dbReference type="Gene3D" id="1.10.1170.10">
    <property type="entry name" value="Inhibitor Of Apoptosis Protein (2mihbC-IAP-1), Chain A"/>
    <property type="match status" value="2"/>
</dbReference>
<reference evidence="9" key="1">
    <citation type="submission" date="2021-03" db="EMBL/GenBank/DDBJ databases">
        <title>Chromosome level genome of the anhydrobiotic midge Polypedilum vanderplanki.</title>
        <authorList>
            <person name="Yoshida Y."/>
            <person name="Kikawada T."/>
            <person name="Gusev O."/>
        </authorList>
    </citation>
    <scope>NUCLEOTIDE SEQUENCE</scope>
    <source>
        <strain evidence="9">NIAS01</strain>
        <tissue evidence="9">Whole body or cell culture</tissue>
    </source>
</reference>
<keyword evidence="5" id="KW-0862">Zinc</keyword>
<evidence type="ECO:0000256" key="4">
    <source>
        <dbReference type="ARBA" id="ARBA00022771"/>
    </source>
</evidence>
<dbReference type="GO" id="GO:0043066">
    <property type="term" value="P:negative regulation of apoptotic process"/>
    <property type="evidence" value="ECO:0007669"/>
    <property type="project" value="TreeGrafter"/>
</dbReference>
<dbReference type="GO" id="GO:0005634">
    <property type="term" value="C:nucleus"/>
    <property type="evidence" value="ECO:0007669"/>
    <property type="project" value="TreeGrafter"/>
</dbReference>
<keyword evidence="2" id="KW-0053">Apoptosis</keyword>
<dbReference type="InterPro" id="IPR050784">
    <property type="entry name" value="IAP"/>
</dbReference>
<dbReference type="FunFam" id="1.10.1170.10:FF:000003">
    <property type="entry name" value="E3 ubiquitin-protein ligase XIAP"/>
    <property type="match status" value="1"/>
</dbReference>
<dbReference type="GO" id="GO:0022416">
    <property type="term" value="P:chaeta development"/>
    <property type="evidence" value="ECO:0007669"/>
    <property type="project" value="UniProtKB-ARBA"/>
</dbReference>
<evidence type="ECO:0000256" key="1">
    <source>
        <dbReference type="ARBA" id="ARBA00006672"/>
    </source>
</evidence>
<dbReference type="GO" id="GO:0048471">
    <property type="term" value="C:perinuclear region of cytoplasm"/>
    <property type="evidence" value="ECO:0007669"/>
    <property type="project" value="UniProtKB-ARBA"/>
</dbReference>
<dbReference type="GO" id="GO:0090263">
    <property type="term" value="P:positive regulation of canonical Wnt signaling pathway"/>
    <property type="evidence" value="ECO:0007669"/>
    <property type="project" value="TreeGrafter"/>
</dbReference>
<feature type="region of interest" description="Disordered" evidence="7">
    <location>
        <begin position="302"/>
        <end position="355"/>
    </location>
</feature>
<dbReference type="GO" id="GO:0005829">
    <property type="term" value="C:cytosol"/>
    <property type="evidence" value="ECO:0007669"/>
    <property type="project" value="UniProtKB-ARBA"/>
</dbReference>
<evidence type="ECO:0000256" key="2">
    <source>
        <dbReference type="ARBA" id="ARBA00022703"/>
    </source>
</evidence>
<dbReference type="GO" id="GO:0006915">
    <property type="term" value="P:apoptotic process"/>
    <property type="evidence" value="ECO:0007669"/>
    <property type="project" value="UniProtKB-KW"/>
</dbReference>
<keyword evidence="4 6" id="KW-0863">Zinc-finger</keyword>
<feature type="compositionally biased region" description="Basic and acidic residues" evidence="7">
    <location>
        <begin position="24"/>
        <end position="41"/>
    </location>
</feature>
<keyword evidence="10" id="KW-1185">Reference proteome</keyword>
<dbReference type="FunFam" id="1.10.1170.10:FF:000002">
    <property type="entry name" value="Baculoviral IAP repeat containing 7"/>
    <property type="match status" value="1"/>
</dbReference>
<accession>A0A9J6C4J8</accession>
<dbReference type="GO" id="GO:0043027">
    <property type="term" value="F:cysteine-type endopeptidase inhibitor activity involved in apoptotic process"/>
    <property type="evidence" value="ECO:0007669"/>
    <property type="project" value="UniProtKB-ARBA"/>
</dbReference>
<dbReference type="SMART" id="SM00184">
    <property type="entry name" value="RING"/>
    <property type="match status" value="1"/>
</dbReference>
<sequence length="411" mass="46671">MNIIDRMGLPGVFRANLFSPKFSRDITDNSGDKRDKQHMSETTKPGQNQEITDLNVEANRLKTFENWNISFIDKHQLALLGFYYYGPNDLVKCYFCGVEVGMWEEGDDVLTDHMRWSPSCSFIRRHRTNNVPINEALLNQTLPPPPNATPDVFGMERLTNTVSEGPIESISEDDVHMYQHYLYERGGIDAVREGSENSSFASQKCRPTISKPEFPEYAVEAKRIESYEDWPKTIKQRPQQLSDAGFFYTGKGDRVSCFSCGGGLKDWEENDDPWEQHAMWYGKCEYLKLMKGVEFIEKMASKRDKMSNNSTEASGSNSLCSKSSSSSSSSWQTSISPQSSLSEKSNDPTEKSDDEEEKKDSKLCKICYSNEYNTIFLPCGHVIACAKCASSVTKCPACRQPFENVMRVYFS</sequence>
<dbReference type="GO" id="GO:0061630">
    <property type="term" value="F:ubiquitin protein ligase activity"/>
    <property type="evidence" value="ECO:0007669"/>
    <property type="project" value="TreeGrafter"/>
</dbReference>
<dbReference type="GO" id="GO:0051726">
    <property type="term" value="P:regulation of cell cycle"/>
    <property type="evidence" value="ECO:0007669"/>
    <property type="project" value="TreeGrafter"/>
</dbReference>
<evidence type="ECO:0000256" key="3">
    <source>
        <dbReference type="ARBA" id="ARBA00022723"/>
    </source>
</evidence>
<comment type="similarity">
    <text evidence="1">Belongs to the IAP family.</text>
</comment>